<name>A0ABV2C025_9GAMM</name>
<protein>
    <submittedName>
        <fullName evidence="1">Uncharacterized protein</fullName>
    </submittedName>
</protein>
<evidence type="ECO:0000313" key="2">
    <source>
        <dbReference type="Proteomes" id="UP001548189"/>
    </source>
</evidence>
<keyword evidence="2" id="KW-1185">Reference proteome</keyword>
<dbReference type="EMBL" id="JBEVCJ010000094">
    <property type="protein sequence ID" value="MET1257534.1"/>
    <property type="molecule type" value="Genomic_DNA"/>
</dbReference>
<accession>A0ABV2C025</accession>
<reference evidence="1 2" key="1">
    <citation type="submission" date="2024-06" db="EMBL/GenBank/DDBJ databases">
        <authorList>
            <person name="Li F."/>
        </authorList>
    </citation>
    <scope>NUCLEOTIDE SEQUENCE [LARGE SCALE GENOMIC DNA]</scope>
    <source>
        <strain evidence="1 2">GXAS 311</strain>
    </source>
</reference>
<gene>
    <name evidence="1" type="ORF">ABVT43_20555</name>
</gene>
<sequence length="193" mass="21758">MSKCKVSFMFEFLPNSDLLENGELSQKFKEFGLSSFHDACDYVWKLPYGRTSDRCNWNLVLTEGKGACSTKHALLKALANELGIDVDLVVGIYAMTGKNTPGVGEVLNTHGLDYIPEAHCYLMSNGIRVDLTRHGIETEEDICEFMLEQSIEPNGIGDEKQDLHKEFIKHEFGESEFDKVWAVRERCISAISI</sequence>
<evidence type="ECO:0000313" key="1">
    <source>
        <dbReference type="EMBL" id="MET1257534.1"/>
    </source>
</evidence>
<comment type="caution">
    <text evidence="1">The sequence shown here is derived from an EMBL/GenBank/DDBJ whole genome shotgun (WGS) entry which is preliminary data.</text>
</comment>
<organism evidence="1 2">
    <name type="scientific">Aliikangiella maris</name>
    <dbReference type="NCBI Taxonomy" id="3162458"/>
    <lineage>
        <taxon>Bacteria</taxon>
        <taxon>Pseudomonadati</taxon>
        <taxon>Pseudomonadota</taxon>
        <taxon>Gammaproteobacteria</taxon>
        <taxon>Oceanospirillales</taxon>
        <taxon>Pleioneaceae</taxon>
        <taxon>Aliikangiella</taxon>
    </lineage>
</organism>
<proteinExistence type="predicted"/>
<dbReference type="Proteomes" id="UP001548189">
    <property type="component" value="Unassembled WGS sequence"/>
</dbReference>